<dbReference type="VEuPathDB" id="VectorBase:ISCW010435"/>
<evidence type="ECO:0000313" key="2">
    <source>
        <dbReference type="EMBL" id="EEC14801.1"/>
    </source>
</evidence>
<keyword evidence="4" id="KW-1185">Reference proteome</keyword>
<feature type="chain" id="PRO_5010959840" description="Secreted protein" evidence="1">
    <location>
        <begin position="22"/>
        <end position="114"/>
    </location>
</feature>
<dbReference type="VEuPathDB" id="VectorBase:ISCI010435"/>
<proteinExistence type="predicted"/>
<dbReference type="EnsemblMetazoa" id="ISCW010435-RA">
    <property type="protein sequence ID" value="ISCW010435-PA"/>
    <property type="gene ID" value="ISCW010435"/>
</dbReference>
<evidence type="ECO:0000313" key="3">
    <source>
        <dbReference type="EnsemblMetazoa" id="ISCW010435-PA"/>
    </source>
</evidence>
<sequence length="114" mass="12334">DCKRVSSLFLIQLHSFILASWEQVYWTALPALRFTADNLPGPATASAATTLHIVVAATDVSSVPMKSASLVYGTFANQVTNVPLKSLPQTIQISMFLASVHISQQHNVLAPKNE</sequence>
<dbReference type="PaxDb" id="6945-B7Q7H9"/>
<dbReference type="EMBL" id="ABJB010020243">
    <property type="status" value="NOT_ANNOTATED_CDS"/>
    <property type="molecule type" value="Genomic_DNA"/>
</dbReference>
<dbReference type="InParanoid" id="B7Q7H9"/>
<dbReference type="EMBL" id="DS875378">
    <property type="protein sequence ID" value="EEC14801.1"/>
    <property type="molecule type" value="Genomic_DNA"/>
</dbReference>
<reference evidence="2 4" key="1">
    <citation type="submission" date="2008-03" db="EMBL/GenBank/DDBJ databases">
        <title>Annotation of Ixodes scapularis.</title>
        <authorList>
            <consortium name="Ixodes scapularis Genome Project Consortium"/>
            <person name="Caler E."/>
            <person name="Hannick L.I."/>
            <person name="Bidwell S."/>
            <person name="Joardar V."/>
            <person name="Thiagarajan M."/>
            <person name="Amedeo P."/>
            <person name="Galinsky K.J."/>
            <person name="Schobel S."/>
            <person name="Inman J."/>
            <person name="Hostetler J."/>
            <person name="Miller J."/>
            <person name="Hammond M."/>
            <person name="Megy K."/>
            <person name="Lawson D."/>
            <person name="Kodira C."/>
            <person name="Sutton G."/>
            <person name="Meyer J."/>
            <person name="Hill C.A."/>
            <person name="Birren B."/>
            <person name="Nene V."/>
            <person name="Collins F."/>
            <person name="Alarcon-Chaidez F."/>
            <person name="Wikel S."/>
            <person name="Strausberg R."/>
        </authorList>
    </citation>
    <scope>NUCLEOTIDE SEQUENCE [LARGE SCALE GENOMIC DNA]</scope>
    <source>
        <strain evidence="4">Wikel</strain>
        <strain evidence="2">Wikel colony</strain>
    </source>
</reference>
<dbReference type="HOGENOM" id="CLU_2127236_0_0_1"/>
<feature type="non-terminal residue" evidence="2">
    <location>
        <position position="1"/>
    </location>
</feature>
<reference evidence="3" key="2">
    <citation type="submission" date="2020-05" db="UniProtKB">
        <authorList>
            <consortium name="EnsemblMetazoa"/>
        </authorList>
    </citation>
    <scope>IDENTIFICATION</scope>
    <source>
        <strain evidence="3">wikel</strain>
    </source>
</reference>
<name>B7Q7H9_IXOSC</name>
<organism>
    <name type="scientific">Ixodes scapularis</name>
    <name type="common">Black-legged tick</name>
    <name type="synonym">Deer tick</name>
    <dbReference type="NCBI Taxonomy" id="6945"/>
    <lineage>
        <taxon>Eukaryota</taxon>
        <taxon>Metazoa</taxon>
        <taxon>Ecdysozoa</taxon>
        <taxon>Arthropoda</taxon>
        <taxon>Chelicerata</taxon>
        <taxon>Arachnida</taxon>
        <taxon>Acari</taxon>
        <taxon>Parasitiformes</taxon>
        <taxon>Ixodida</taxon>
        <taxon>Ixodoidea</taxon>
        <taxon>Ixodidae</taxon>
        <taxon>Ixodinae</taxon>
        <taxon>Ixodes</taxon>
    </lineage>
</organism>
<evidence type="ECO:0000313" key="4">
    <source>
        <dbReference type="Proteomes" id="UP000001555"/>
    </source>
</evidence>
<evidence type="ECO:0000256" key="1">
    <source>
        <dbReference type="SAM" id="SignalP"/>
    </source>
</evidence>
<evidence type="ECO:0008006" key="5">
    <source>
        <dbReference type="Google" id="ProtNLM"/>
    </source>
</evidence>
<feature type="signal peptide" evidence="1">
    <location>
        <begin position="1"/>
        <end position="21"/>
    </location>
</feature>
<accession>B7Q7H9</accession>
<dbReference type="Proteomes" id="UP000001555">
    <property type="component" value="Unassembled WGS sequence"/>
</dbReference>
<dbReference type="AlphaFoldDB" id="B7Q7H9"/>
<keyword evidence="1" id="KW-0732">Signal</keyword>
<protein>
    <recommendedName>
        <fullName evidence="5">Secreted protein</fullName>
    </recommendedName>
</protein>
<gene>
    <name evidence="2" type="ORF">IscW_ISCW010435</name>
</gene>